<comment type="caution">
    <text evidence="3">The sequence shown here is derived from an EMBL/GenBank/DDBJ whole genome shotgun (WGS) entry which is preliminary data.</text>
</comment>
<evidence type="ECO:0000313" key="3">
    <source>
        <dbReference type="EMBL" id="PXY00681.1"/>
    </source>
</evidence>
<dbReference type="AlphaFoldDB" id="A0A2V3ZWQ3"/>
<evidence type="ECO:0000259" key="2">
    <source>
        <dbReference type="Pfam" id="PF14289"/>
    </source>
</evidence>
<keyword evidence="1" id="KW-0732">Signal</keyword>
<reference evidence="3 4" key="1">
    <citation type="submission" date="2018-05" db="EMBL/GenBank/DDBJ databases">
        <title>Marinifilum breve JC075T sp. nov., a marine bacterium isolated from Yongle Blue Hole in the South China Sea.</title>
        <authorList>
            <person name="Fu T."/>
        </authorList>
    </citation>
    <scope>NUCLEOTIDE SEQUENCE [LARGE SCALE GENOMIC DNA]</scope>
    <source>
        <strain evidence="3 4">JC075</strain>
    </source>
</reference>
<dbReference type="EMBL" id="QFLI01000005">
    <property type="protein sequence ID" value="PXY00681.1"/>
    <property type="molecule type" value="Genomic_DNA"/>
</dbReference>
<dbReference type="RefSeq" id="WP_110361048.1">
    <property type="nucleotide sequence ID" value="NZ_QFLI01000005.1"/>
</dbReference>
<proteinExistence type="predicted"/>
<dbReference type="InterPro" id="IPR036249">
    <property type="entry name" value="Thioredoxin-like_sf"/>
</dbReference>
<protein>
    <recommendedName>
        <fullName evidence="2">DUF4369 domain-containing protein</fullName>
    </recommendedName>
</protein>
<sequence>MTKIFWLFLFALISITPVNAQKTFSLQGMIGGLQEEYIYLYKYDGETKEFIDSVKTKNGEFKFEAPCEQAFIGEFKLAGRRAGKVFLSPTKMSLFVHKKDMNHKFLMGKLKGSPAQDRYEDFQEKLAENNKQKLKIAENLEIPEIQSDSVKKNQFMKEYTRLNQFRDEYYFKYASSPVVAYLIYQEYFASKRSLEYVKEQLKTLKLANPNGLYVNNLQKRVNIIETLKNKGQFPEIKSKTLDGKEYQLSQHKGKPILLYIWRCWFPNRAQEYYDGIKDITSTFPSLEVVNIIRYSSYARVRIPGTTKTKAWHPEPRPELNCIEIGSLNQNIEVVRYLDRGFNAFLLDENGKIIYHQNDKNIDLLKSQVSSHLSNL</sequence>
<evidence type="ECO:0000313" key="4">
    <source>
        <dbReference type="Proteomes" id="UP000248079"/>
    </source>
</evidence>
<organism evidence="3 4">
    <name type="scientific">Marinifilum breve</name>
    <dbReference type="NCBI Taxonomy" id="2184082"/>
    <lineage>
        <taxon>Bacteria</taxon>
        <taxon>Pseudomonadati</taxon>
        <taxon>Bacteroidota</taxon>
        <taxon>Bacteroidia</taxon>
        <taxon>Marinilabiliales</taxon>
        <taxon>Marinifilaceae</taxon>
    </lineage>
</organism>
<dbReference type="SUPFAM" id="SSF52833">
    <property type="entry name" value="Thioredoxin-like"/>
    <property type="match status" value="1"/>
</dbReference>
<name>A0A2V3ZWQ3_9BACT</name>
<keyword evidence="4" id="KW-1185">Reference proteome</keyword>
<accession>A0A2V3ZWQ3</accession>
<evidence type="ECO:0000256" key="1">
    <source>
        <dbReference type="SAM" id="SignalP"/>
    </source>
</evidence>
<dbReference type="Pfam" id="PF14289">
    <property type="entry name" value="DUF4369"/>
    <property type="match status" value="1"/>
</dbReference>
<feature type="chain" id="PRO_5016101609" description="DUF4369 domain-containing protein" evidence="1">
    <location>
        <begin position="21"/>
        <end position="375"/>
    </location>
</feature>
<dbReference type="InterPro" id="IPR025380">
    <property type="entry name" value="DUF4369"/>
</dbReference>
<dbReference type="Gene3D" id="3.40.30.10">
    <property type="entry name" value="Glutaredoxin"/>
    <property type="match status" value="1"/>
</dbReference>
<feature type="domain" description="DUF4369" evidence="2">
    <location>
        <begin position="24"/>
        <end position="119"/>
    </location>
</feature>
<dbReference type="OrthoDB" id="1111807at2"/>
<gene>
    <name evidence="3" type="ORF">DF185_12270</name>
</gene>
<dbReference type="Proteomes" id="UP000248079">
    <property type="component" value="Unassembled WGS sequence"/>
</dbReference>
<feature type="signal peptide" evidence="1">
    <location>
        <begin position="1"/>
        <end position="20"/>
    </location>
</feature>